<reference evidence="1 2" key="1">
    <citation type="submission" date="2019-05" db="EMBL/GenBank/DDBJ databases">
        <title>Another draft genome of Portunus trituberculatus and its Hox gene families provides insights of decapod evolution.</title>
        <authorList>
            <person name="Jeong J.-H."/>
            <person name="Song I."/>
            <person name="Kim S."/>
            <person name="Choi T."/>
            <person name="Kim D."/>
            <person name="Ryu S."/>
            <person name="Kim W."/>
        </authorList>
    </citation>
    <scope>NUCLEOTIDE SEQUENCE [LARGE SCALE GENOMIC DNA]</scope>
    <source>
        <tissue evidence="1">Muscle</tissue>
    </source>
</reference>
<proteinExistence type="predicted"/>
<comment type="caution">
    <text evidence="1">The sequence shown here is derived from an EMBL/GenBank/DDBJ whole genome shotgun (WGS) entry which is preliminary data.</text>
</comment>
<organism evidence="1 2">
    <name type="scientific">Portunus trituberculatus</name>
    <name type="common">Swimming crab</name>
    <name type="synonym">Neptunus trituberculatus</name>
    <dbReference type="NCBI Taxonomy" id="210409"/>
    <lineage>
        <taxon>Eukaryota</taxon>
        <taxon>Metazoa</taxon>
        <taxon>Ecdysozoa</taxon>
        <taxon>Arthropoda</taxon>
        <taxon>Crustacea</taxon>
        <taxon>Multicrustacea</taxon>
        <taxon>Malacostraca</taxon>
        <taxon>Eumalacostraca</taxon>
        <taxon>Eucarida</taxon>
        <taxon>Decapoda</taxon>
        <taxon>Pleocyemata</taxon>
        <taxon>Brachyura</taxon>
        <taxon>Eubrachyura</taxon>
        <taxon>Portunoidea</taxon>
        <taxon>Portunidae</taxon>
        <taxon>Portuninae</taxon>
        <taxon>Portunus</taxon>
    </lineage>
</organism>
<evidence type="ECO:0000313" key="2">
    <source>
        <dbReference type="Proteomes" id="UP000324222"/>
    </source>
</evidence>
<protein>
    <submittedName>
        <fullName evidence="1">Uncharacterized protein</fullName>
    </submittedName>
</protein>
<name>A0A5B7H2F3_PORTR</name>
<evidence type="ECO:0000313" key="1">
    <source>
        <dbReference type="EMBL" id="MPC66270.1"/>
    </source>
</evidence>
<sequence length="75" mass="8219">MVVVVVMMLVLLLLLVVLIVVVVVVVVTVATPAWRVVLVEYGARQRGRFNEAVVVLEVVMVAVKVESECVQCEVN</sequence>
<dbReference type="AlphaFoldDB" id="A0A5B7H2F3"/>
<accession>A0A5B7H2F3</accession>
<gene>
    <name evidence="1" type="ORF">E2C01_060418</name>
</gene>
<dbReference type="Proteomes" id="UP000324222">
    <property type="component" value="Unassembled WGS sequence"/>
</dbReference>
<dbReference type="EMBL" id="VSRR010024548">
    <property type="protein sequence ID" value="MPC66270.1"/>
    <property type="molecule type" value="Genomic_DNA"/>
</dbReference>
<keyword evidence="2" id="KW-1185">Reference proteome</keyword>